<name>A0A951PK48_9CYAN</name>
<feature type="binding site" evidence="6">
    <location>
        <position position="165"/>
    </location>
    <ligand>
        <name>Mn(2+)</name>
        <dbReference type="ChEBI" id="CHEBI:29035"/>
    </ligand>
</feature>
<dbReference type="Proteomes" id="UP000753908">
    <property type="component" value="Unassembled WGS sequence"/>
</dbReference>
<dbReference type="InterPro" id="IPR019831">
    <property type="entry name" value="Mn/Fe_SOD_N"/>
</dbReference>
<dbReference type="PANTHER" id="PTHR43595">
    <property type="entry name" value="37S RIBOSOMAL PROTEIN S26, MITOCHONDRIAL"/>
    <property type="match status" value="1"/>
</dbReference>
<dbReference type="InterPro" id="IPR019833">
    <property type="entry name" value="Mn/Fe_SOD_BS"/>
</dbReference>
<comment type="similarity">
    <text evidence="1 7">Belongs to the iron/manganese superoxide dismutase family.</text>
</comment>
<dbReference type="SUPFAM" id="SSF54719">
    <property type="entry name" value="Fe,Mn superoxide dismutase (SOD), C-terminal domain"/>
    <property type="match status" value="1"/>
</dbReference>
<evidence type="ECO:0000256" key="4">
    <source>
        <dbReference type="ARBA" id="ARBA00022723"/>
    </source>
</evidence>
<comment type="subunit">
    <text evidence="2">Homodimer.</text>
</comment>
<reference evidence="10" key="2">
    <citation type="journal article" date="2022" name="Microbiol. Resour. Announc.">
        <title>Metagenome Sequencing to Explore Phylogenomics of Terrestrial Cyanobacteria.</title>
        <authorList>
            <person name="Ward R.D."/>
            <person name="Stajich J.E."/>
            <person name="Johansen J.R."/>
            <person name="Huntemann M."/>
            <person name="Clum A."/>
            <person name="Foster B."/>
            <person name="Foster B."/>
            <person name="Roux S."/>
            <person name="Palaniappan K."/>
            <person name="Varghese N."/>
            <person name="Mukherjee S."/>
            <person name="Reddy T.B.K."/>
            <person name="Daum C."/>
            <person name="Copeland A."/>
            <person name="Chen I.A."/>
            <person name="Ivanova N.N."/>
            <person name="Kyrpides N.C."/>
            <person name="Shapiro N."/>
            <person name="Eloe-Fadrosh E.A."/>
            <person name="Pietrasiak N."/>
        </authorList>
    </citation>
    <scope>NUCLEOTIDE SEQUENCE</scope>
    <source>
        <strain evidence="10">CPER-KK1</strain>
    </source>
</reference>
<evidence type="ECO:0000256" key="1">
    <source>
        <dbReference type="ARBA" id="ARBA00008714"/>
    </source>
</evidence>
<keyword evidence="4 6" id="KW-0479">Metal-binding</keyword>
<dbReference type="GO" id="GO:0046872">
    <property type="term" value="F:metal ion binding"/>
    <property type="evidence" value="ECO:0007669"/>
    <property type="project" value="UniProtKB-KW"/>
</dbReference>
<dbReference type="AlphaFoldDB" id="A0A951PK48"/>
<evidence type="ECO:0000256" key="7">
    <source>
        <dbReference type="RuleBase" id="RU000414"/>
    </source>
</evidence>
<accession>A0A951PK48</accession>
<evidence type="ECO:0000259" key="9">
    <source>
        <dbReference type="Pfam" id="PF02777"/>
    </source>
</evidence>
<feature type="binding site" evidence="6">
    <location>
        <position position="169"/>
    </location>
    <ligand>
        <name>Mn(2+)</name>
        <dbReference type="ChEBI" id="CHEBI:29035"/>
    </ligand>
</feature>
<feature type="binding site" evidence="6">
    <location>
        <position position="82"/>
    </location>
    <ligand>
        <name>Mn(2+)</name>
        <dbReference type="ChEBI" id="CHEBI:29035"/>
    </ligand>
</feature>
<dbReference type="InterPro" id="IPR001189">
    <property type="entry name" value="Mn/Fe_SOD"/>
</dbReference>
<evidence type="ECO:0000259" key="8">
    <source>
        <dbReference type="Pfam" id="PF00081"/>
    </source>
</evidence>
<dbReference type="Gene3D" id="1.10.287.990">
    <property type="entry name" value="Fe,Mn superoxide dismutase (SOD) domain"/>
    <property type="match status" value="1"/>
</dbReference>
<dbReference type="EC" id="1.15.1.1" evidence="3 7"/>
<dbReference type="InterPro" id="IPR036314">
    <property type="entry name" value="SOD_C_sf"/>
</dbReference>
<evidence type="ECO:0000256" key="6">
    <source>
        <dbReference type="PIRSR" id="PIRSR000349-1"/>
    </source>
</evidence>
<evidence type="ECO:0000313" key="11">
    <source>
        <dbReference type="Proteomes" id="UP000753908"/>
    </source>
</evidence>
<dbReference type="PANTHER" id="PTHR43595:SF2">
    <property type="entry name" value="SMALL RIBOSOMAL SUBUNIT PROTEIN MS42"/>
    <property type="match status" value="1"/>
</dbReference>
<feature type="domain" description="Manganese/iron superoxide dismutase C-terminal" evidence="9">
    <location>
        <begin position="97"/>
        <end position="198"/>
    </location>
</feature>
<comment type="function">
    <text evidence="7">Destroys radicals which are normally produced within the cells and which are toxic to biological systems.</text>
</comment>
<dbReference type="EMBL" id="JAHHIF010000013">
    <property type="protein sequence ID" value="MBW4545193.1"/>
    <property type="molecule type" value="Genomic_DNA"/>
</dbReference>
<evidence type="ECO:0000256" key="5">
    <source>
        <dbReference type="ARBA" id="ARBA00023002"/>
    </source>
</evidence>
<comment type="caution">
    <text evidence="10">The sequence shown here is derived from an EMBL/GenBank/DDBJ whole genome shotgun (WGS) entry which is preliminary data.</text>
</comment>
<dbReference type="Gene3D" id="3.55.40.20">
    <property type="entry name" value="Iron/manganese superoxide dismutase, C-terminal domain"/>
    <property type="match status" value="1"/>
</dbReference>
<dbReference type="PIRSF" id="PIRSF000349">
    <property type="entry name" value="SODismutase"/>
    <property type="match status" value="1"/>
</dbReference>
<dbReference type="Pfam" id="PF02777">
    <property type="entry name" value="Sod_Fe_C"/>
    <property type="match status" value="1"/>
</dbReference>
<organism evidence="10 11">
    <name type="scientific">Symplocastrum torsivum CPER-KK1</name>
    <dbReference type="NCBI Taxonomy" id="450513"/>
    <lineage>
        <taxon>Bacteria</taxon>
        <taxon>Bacillati</taxon>
        <taxon>Cyanobacteriota</taxon>
        <taxon>Cyanophyceae</taxon>
        <taxon>Oscillatoriophycideae</taxon>
        <taxon>Oscillatoriales</taxon>
        <taxon>Microcoleaceae</taxon>
        <taxon>Symplocastrum</taxon>
    </lineage>
</organism>
<evidence type="ECO:0000256" key="2">
    <source>
        <dbReference type="ARBA" id="ARBA00011738"/>
    </source>
</evidence>
<dbReference type="InterPro" id="IPR036324">
    <property type="entry name" value="Mn/Fe_SOD_N_sf"/>
</dbReference>
<evidence type="ECO:0000313" key="10">
    <source>
        <dbReference type="EMBL" id="MBW4545193.1"/>
    </source>
</evidence>
<comment type="catalytic activity">
    <reaction evidence="7">
        <text>2 superoxide + 2 H(+) = H2O2 + O2</text>
        <dbReference type="Rhea" id="RHEA:20696"/>
        <dbReference type="ChEBI" id="CHEBI:15378"/>
        <dbReference type="ChEBI" id="CHEBI:15379"/>
        <dbReference type="ChEBI" id="CHEBI:16240"/>
        <dbReference type="ChEBI" id="CHEBI:18421"/>
        <dbReference type="EC" id="1.15.1.1"/>
    </reaction>
</comment>
<dbReference type="FunFam" id="1.10.287.990:FF:000001">
    <property type="entry name" value="Superoxide dismutase"/>
    <property type="match status" value="1"/>
</dbReference>
<dbReference type="SUPFAM" id="SSF46609">
    <property type="entry name" value="Fe,Mn superoxide dismutase (SOD), N-terminal domain"/>
    <property type="match status" value="1"/>
</dbReference>
<dbReference type="FunFam" id="3.55.40.20:FF:000001">
    <property type="entry name" value="Superoxide dismutase"/>
    <property type="match status" value="1"/>
</dbReference>
<keyword evidence="5 7" id="KW-0560">Oxidoreductase</keyword>
<dbReference type="InterPro" id="IPR019832">
    <property type="entry name" value="Mn/Fe_SOD_C"/>
</dbReference>
<protein>
    <recommendedName>
        <fullName evidence="3 7">Superoxide dismutase</fullName>
        <ecNumber evidence="3 7">1.15.1.1</ecNumber>
    </recommendedName>
</protein>
<feature type="binding site" evidence="6">
    <location>
        <position position="27"/>
    </location>
    <ligand>
        <name>Mn(2+)</name>
        <dbReference type="ChEBI" id="CHEBI:29035"/>
    </ligand>
</feature>
<dbReference type="Pfam" id="PF00081">
    <property type="entry name" value="Sod_Fe_N"/>
    <property type="match status" value="1"/>
</dbReference>
<evidence type="ECO:0000256" key="3">
    <source>
        <dbReference type="ARBA" id="ARBA00012682"/>
    </source>
</evidence>
<proteinExistence type="inferred from homology"/>
<dbReference type="PROSITE" id="PS00088">
    <property type="entry name" value="SOD_MN"/>
    <property type="match status" value="1"/>
</dbReference>
<feature type="domain" description="Manganese/iron superoxide dismutase N-terminal" evidence="8">
    <location>
        <begin position="3"/>
        <end position="89"/>
    </location>
</feature>
<reference evidence="10" key="1">
    <citation type="submission" date="2021-05" db="EMBL/GenBank/DDBJ databases">
        <authorList>
            <person name="Pietrasiak N."/>
            <person name="Ward R."/>
            <person name="Stajich J.E."/>
            <person name="Kurbessoian T."/>
        </authorList>
    </citation>
    <scope>NUCLEOTIDE SEQUENCE</scope>
    <source>
        <strain evidence="10">CPER-KK1</strain>
    </source>
</reference>
<gene>
    <name evidence="10" type="ORF">KME25_12210</name>
</gene>
<sequence length="204" mass="22974">MAHELPPLPYSFDALEPYIDAQTMQIHHDLHHQAYVSKLNAALEKYPELQSKSPEELILDLNSLPSDIKTAVRNNGGGHVNHTMFWTLMGPNAGGDPTGAIASAISDTFGDFESFKTRFNDAGANQFGSGWAWLVRTSDGKLEIASTPNQDSPLSDGKFPIMGNDVWEHAYYLKYQNKRPEYLKQWWNVVNWDAVNERFQMANS</sequence>
<dbReference type="PRINTS" id="PR01703">
    <property type="entry name" value="MNSODISMTASE"/>
</dbReference>
<dbReference type="GO" id="GO:0004784">
    <property type="term" value="F:superoxide dismutase activity"/>
    <property type="evidence" value="ECO:0007669"/>
    <property type="project" value="UniProtKB-EC"/>
</dbReference>
<dbReference type="GO" id="GO:0005737">
    <property type="term" value="C:cytoplasm"/>
    <property type="evidence" value="ECO:0007669"/>
    <property type="project" value="TreeGrafter"/>
</dbReference>